<keyword evidence="4 9" id="KW-0418">Kinase</keyword>
<evidence type="ECO:0000256" key="9">
    <source>
        <dbReference type="HAMAP-Rule" id="MF_03172"/>
    </source>
</evidence>
<evidence type="ECO:0000256" key="8">
    <source>
        <dbReference type="ARBA" id="ARBA00048116"/>
    </source>
</evidence>
<evidence type="ECO:0000313" key="12">
    <source>
        <dbReference type="Proteomes" id="UP000226031"/>
    </source>
</evidence>
<feature type="binding site" evidence="9">
    <location>
        <position position="214"/>
    </location>
    <ligand>
        <name>a ribonucleoside 5'-phosphate</name>
        <dbReference type="ChEBI" id="CHEBI:58043"/>
    </ligand>
</feature>
<dbReference type="VEuPathDB" id="FungiDB:EMCG_09365"/>
<keyword evidence="3 9" id="KW-0547">Nucleotide-binding</keyword>
<proteinExistence type="inferred from homology"/>
<dbReference type="InterPro" id="IPR027417">
    <property type="entry name" value="P-loop_NTPase"/>
</dbReference>
<dbReference type="HAMAP" id="MF_03172">
    <property type="entry name" value="Adenylate_kinase_UMP_CMP_kin"/>
    <property type="match status" value="1"/>
</dbReference>
<evidence type="ECO:0000313" key="11">
    <source>
        <dbReference type="EMBL" id="PGH35086.1"/>
    </source>
</evidence>
<comment type="subcellular location">
    <subcellularLocation>
        <location evidence="9">Cytoplasm</location>
    </subcellularLocation>
    <subcellularLocation>
        <location evidence="9">Nucleus</location>
    </subcellularLocation>
    <text evidence="9">Predominantly cytoplasmic.</text>
</comment>
<dbReference type="Proteomes" id="UP000226031">
    <property type="component" value="Unassembled WGS sequence"/>
</dbReference>
<dbReference type="InterPro" id="IPR006266">
    <property type="entry name" value="UMP_CMP_kinase"/>
</dbReference>
<gene>
    <name evidence="11" type="ORF">GX50_02117</name>
</gene>
<dbReference type="GO" id="GO:0006207">
    <property type="term" value="P:'de novo' pyrimidine nucleobase biosynthetic process"/>
    <property type="evidence" value="ECO:0007669"/>
    <property type="project" value="InterPro"/>
</dbReference>
<dbReference type="PROSITE" id="PS00113">
    <property type="entry name" value="ADENYLATE_KINASE"/>
    <property type="match status" value="1"/>
</dbReference>
<feature type="binding site" evidence="9">
    <location>
        <position position="242"/>
    </location>
    <ligand>
        <name>ATP</name>
        <dbReference type="ChEBI" id="CHEBI:30616"/>
    </ligand>
</feature>
<dbReference type="PRINTS" id="PR00094">
    <property type="entry name" value="ADENYLTKNASE"/>
</dbReference>
<evidence type="ECO:0000256" key="7">
    <source>
        <dbReference type="ARBA" id="ARBA00023242"/>
    </source>
</evidence>
<dbReference type="CDD" id="cd01428">
    <property type="entry name" value="ADK"/>
    <property type="match status" value="1"/>
</dbReference>
<evidence type="ECO:0000256" key="5">
    <source>
        <dbReference type="ARBA" id="ARBA00022840"/>
    </source>
</evidence>
<feature type="binding site" evidence="9">
    <location>
        <position position="166"/>
    </location>
    <ligand>
        <name>a ribonucleoside 5'-phosphate</name>
        <dbReference type="ChEBI" id="CHEBI:58043"/>
    </ligand>
</feature>
<dbReference type="EC" id="2.7.4.14" evidence="9"/>
<dbReference type="GO" id="GO:0005634">
    <property type="term" value="C:nucleus"/>
    <property type="evidence" value="ECO:0007669"/>
    <property type="project" value="UniProtKB-SubCell"/>
</dbReference>
<dbReference type="SUPFAM" id="SSF52540">
    <property type="entry name" value="P-loop containing nucleoside triphosphate hydrolases"/>
    <property type="match status" value="1"/>
</dbReference>
<comment type="similarity">
    <text evidence="9">Belongs to the adenylate kinase family. UMP-CMP kinase subfamily.</text>
</comment>
<feature type="binding site" evidence="9">
    <location>
        <position position="197"/>
    </location>
    <ligand>
        <name>ATP</name>
        <dbReference type="ChEBI" id="CHEBI:30616"/>
    </ligand>
</feature>
<dbReference type="GO" id="GO:0033862">
    <property type="term" value="F:UMP kinase activity"/>
    <property type="evidence" value="ECO:0007669"/>
    <property type="project" value="RHEA"/>
</dbReference>
<comment type="caution">
    <text evidence="11">The sequence shown here is derived from an EMBL/GenBank/DDBJ whole genome shotgun (WGS) entry which is preliminary data.</text>
</comment>
<dbReference type="GO" id="GO:0005524">
    <property type="term" value="F:ATP binding"/>
    <property type="evidence" value="ECO:0007669"/>
    <property type="project" value="UniProtKB-KW"/>
</dbReference>
<name>A0A2B7ZM73_9EURO</name>
<keyword evidence="5 9" id="KW-0067">ATP-binding</keyword>
<keyword evidence="1 9" id="KW-0963">Cytoplasm</keyword>
<comment type="subunit">
    <text evidence="9">Monomer.</text>
</comment>
<organism evidence="11 12">
    <name type="scientific">[Emmonsia] crescens</name>
    <dbReference type="NCBI Taxonomy" id="73230"/>
    <lineage>
        <taxon>Eukaryota</taxon>
        <taxon>Fungi</taxon>
        <taxon>Dikarya</taxon>
        <taxon>Ascomycota</taxon>
        <taxon>Pezizomycotina</taxon>
        <taxon>Eurotiomycetes</taxon>
        <taxon>Eurotiomycetidae</taxon>
        <taxon>Onygenales</taxon>
        <taxon>Ajellomycetaceae</taxon>
        <taxon>Emergomyces</taxon>
    </lineage>
</organism>
<dbReference type="PANTHER" id="PTHR23359">
    <property type="entry name" value="NUCLEOTIDE KINASE"/>
    <property type="match status" value="1"/>
</dbReference>
<feature type="binding site" evidence="9">
    <location>
        <begin position="101"/>
        <end position="103"/>
    </location>
    <ligand>
        <name>a ribonucleoside 5'-phosphate</name>
        <dbReference type="ChEBI" id="CHEBI:58043"/>
    </ligand>
</feature>
<keyword evidence="2 9" id="KW-0808">Transferase</keyword>
<keyword evidence="6 9" id="KW-0665">Pyrimidine biosynthesis</keyword>
<evidence type="ECO:0000256" key="4">
    <source>
        <dbReference type="ARBA" id="ARBA00022777"/>
    </source>
</evidence>
<evidence type="ECO:0000256" key="2">
    <source>
        <dbReference type="ARBA" id="ARBA00022679"/>
    </source>
</evidence>
<comment type="cofactor">
    <cofactor evidence="9">
        <name>Mg(2+)</name>
        <dbReference type="ChEBI" id="CHEBI:18420"/>
    </cofactor>
    <text evidence="9">Binds 1 Mg(2+) ion per monomer.</text>
</comment>
<reference evidence="11 12" key="1">
    <citation type="submission" date="2017-10" db="EMBL/GenBank/DDBJ databases">
        <title>Comparative genomics in systemic dimorphic fungi from Ajellomycetaceae.</title>
        <authorList>
            <person name="Munoz J.F."/>
            <person name="Mcewen J.G."/>
            <person name="Clay O.K."/>
            <person name="Cuomo C.A."/>
        </authorList>
    </citation>
    <scope>NUCLEOTIDE SEQUENCE [LARGE SCALE GENOMIC DNA]</scope>
    <source>
        <strain evidence="11 12">UAMH4076</strain>
    </source>
</reference>
<dbReference type="Gene3D" id="3.40.50.300">
    <property type="entry name" value="P-loop containing nucleotide triphosphate hydrolases"/>
    <property type="match status" value="1"/>
</dbReference>
<keyword evidence="7 9" id="KW-0539">Nucleus</keyword>
<dbReference type="GO" id="GO:0006221">
    <property type="term" value="P:pyrimidine nucleotide biosynthetic process"/>
    <property type="evidence" value="ECO:0007669"/>
    <property type="project" value="UniProtKB-UniRule"/>
</dbReference>
<dbReference type="GO" id="GO:0005737">
    <property type="term" value="C:cytoplasm"/>
    <property type="evidence" value="ECO:0007669"/>
    <property type="project" value="UniProtKB-SubCell"/>
</dbReference>
<feature type="compositionally biased region" description="Low complexity" evidence="10">
    <location>
        <begin position="132"/>
        <end position="141"/>
    </location>
</feature>
<keyword evidence="12" id="KW-1185">Reference proteome</keyword>
<dbReference type="AlphaFoldDB" id="A0A2B7ZM73"/>
<feature type="region of interest" description="NMPbind" evidence="9">
    <location>
        <begin position="73"/>
        <end position="103"/>
    </location>
</feature>
<comment type="catalytic activity">
    <reaction evidence="8 9">
        <text>UMP + ATP = UDP + ADP</text>
        <dbReference type="Rhea" id="RHEA:24400"/>
        <dbReference type="ChEBI" id="CHEBI:30616"/>
        <dbReference type="ChEBI" id="CHEBI:57865"/>
        <dbReference type="ChEBI" id="CHEBI:58223"/>
        <dbReference type="ChEBI" id="CHEBI:456216"/>
        <dbReference type="EC" id="2.7.4.14"/>
    </reaction>
</comment>
<evidence type="ECO:0000256" key="10">
    <source>
        <dbReference type="SAM" id="MobiDB-lite"/>
    </source>
</evidence>
<feature type="binding site" evidence="9">
    <location>
        <begin position="53"/>
        <end position="58"/>
    </location>
    <ligand>
        <name>ATP</name>
        <dbReference type="ChEBI" id="CHEBI:30616"/>
    </ligand>
</feature>
<dbReference type="EMBL" id="PDND01000028">
    <property type="protein sequence ID" value="PGH35086.1"/>
    <property type="molecule type" value="Genomic_DNA"/>
</dbReference>
<evidence type="ECO:0000256" key="3">
    <source>
        <dbReference type="ARBA" id="ARBA00022741"/>
    </source>
</evidence>
<dbReference type="HAMAP" id="MF_00235">
    <property type="entry name" value="Adenylate_kinase_Adk"/>
    <property type="match status" value="1"/>
</dbReference>
<feature type="binding site" evidence="9">
    <location>
        <position position="203"/>
    </location>
    <ligand>
        <name>a ribonucleoside 5'-phosphate</name>
        <dbReference type="ChEBI" id="CHEBI:58043"/>
    </ligand>
</feature>
<evidence type="ECO:0000256" key="6">
    <source>
        <dbReference type="ARBA" id="ARBA00022975"/>
    </source>
</evidence>
<dbReference type="InterPro" id="IPR033690">
    <property type="entry name" value="Adenylat_kinase_CS"/>
</dbReference>
<sequence length="269" mass="29788">MSSQQKTPPTTEATDSIPISIPAELTPMLHSTNASPKFSPDAVTVIFILGGPGSGKGTQSANLVRDYGFTHLSAGDLLRAEQQRAGSQYGDLIRYHIREGIIVPMEITVALLSNAMAATLDRKRAERAQLDQQQQQQQEQENSSSGVSDGISARFLIDGFPRKMDQATFFEETVCPSTATLFLRCPEEVMLDRLLKRGETSGRDDDNIESIRKRFRVFEETSMPVVHYYEKEGKVVSVEAVGSMEDVYGRIRDAVERRGITRVNVSGEN</sequence>
<protein>
    <recommendedName>
        <fullName evidence="9">Uridylate kinase</fullName>
        <shortName evidence="9">UK</shortName>
        <ecNumber evidence="9">2.7.4.14</ecNumber>
    </recommendedName>
    <alternativeName>
        <fullName evidence="9">ATP:UMP phosphotransferase</fullName>
    </alternativeName>
    <alternativeName>
        <fullName evidence="9">Deoxycytidylate kinase</fullName>
        <shortName evidence="9">CK</shortName>
        <shortName evidence="9">dCMP kinase</shortName>
    </alternativeName>
    <alternativeName>
        <fullName evidence="9">Uridine monophosphate kinase</fullName>
        <shortName evidence="9">UMP kinase</shortName>
        <shortName evidence="9">UMPK</shortName>
    </alternativeName>
</protein>
<comment type="domain">
    <text evidence="9">Consists of three domains, a large central CORE domain and two small peripheral domains, NMPbind and LID, which undergo movements during catalysis. The LID domain closes over the site of phosphoryl transfer upon ATP binding. Assembling and dissambling the active center during each catalytic cycle provides an effective means to prevent ATP hydrolysis.</text>
</comment>
<dbReference type="Pfam" id="PF13207">
    <property type="entry name" value="AAA_17"/>
    <property type="match status" value="1"/>
</dbReference>
<feature type="region of interest" description="LID" evidence="9">
    <location>
        <begin position="196"/>
        <end position="206"/>
    </location>
</feature>
<feature type="region of interest" description="Disordered" evidence="10">
    <location>
        <begin position="126"/>
        <end position="149"/>
    </location>
</feature>
<evidence type="ECO:0000256" key="1">
    <source>
        <dbReference type="ARBA" id="ARBA00022490"/>
    </source>
</evidence>
<accession>A0A2B7ZM73</accession>
<dbReference type="InterPro" id="IPR000850">
    <property type="entry name" value="Adenylat/UMP-CMP_kin"/>
</dbReference>
<feature type="binding site" evidence="9">
    <location>
        <begin position="159"/>
        <end position="162"/>
    </location>
    <ligand>
        <name>a ribonucleoside 5'-phosphate</name>
        <dbReference type="ChEBI" id="CHEBI:58043"/>
    </ligand>
</feature>
<dbReference type="STRING" id="73230.A0A2B7ZM73"/>
<comment type="function">
    <text evidence="9">Catalyzes the phosphorylation of pyrimidine nucleoside monophosphates at the expense of ATP. Plays an important role in de novo pyrimidine nucleotide biosynthesis. Has preference for UMP and dUMP as phosphate acceptors, but can also use CMP, dCMP and AMP.</text>
</comment>
<feature type="binding site" evidence="9">
    <location>
        <position position="79"/>
    </location>
    <ligand>
        <name>a ribonucleoside 5'-phosphate</name>
        <dbReference type="ChEBI" id="CHEBI:58043"/>
    </ligand>
</feature>